<keyword evidence="3" id="KW-1185">Reference proteome</keyword>
<dbReference type="AlphaFoldDB" id="A0AAV5BP18"/>
<feature type="domain" description="RING-type" evidence="1">
    <location>
        <begin position="130"/>
        <end position="151"/>
    </location>
</feature>
<name>A0AAV5BP18_ELECO</name>
<comment type="caution">
    <text evidence="2">The sequence shown here is derived from an EMBL/GenBank/DDBJ whole genome shotgun (WGS) entry which is preliminary data.</text>
</comment>
<evidence type="ECO:0000259" key="1">
    <source>
        <dbReference type="Pfam" id="PF17123"/>
    </source>
</evidence>
<organism evidence="2 3">
    <name type="scientific">Eleusine coracana subsp. coracana</name>
    <dbReference type="NCBI Taxonomy" id="191504"/>
    <lineage>
        <taxon>Eukaryota</taxon>
        <taxon>Viridiplantae</taxon>
        <taxon>Streptophyta</taxon>
        <taxon>Embryophyta</taxon>
        <taxon>Tracheophyta</taxon>
        <taxon>Spermatophyta</taxon>
        <taxon>Magnoliopsida</taxon>
        <taxon>Liliopsida</taxon>
        <taxon>Poales</taxon>
        <taxon>Poaceae</taxon>
        <taxon>PACMAD clade</taxon>
        <taxon>Chloridoideae</taxon>
        <taxon>Cynodonteae</taxon>
        <taxon>Eleusininae</taxon>
        <taxon>Eleusine</taxon>
    </lineage>
</organism>
<dbReference type="EMBL" id="BQKI01000002">
    <property type="protein sequence ID" value="GJM88033.1"/>
    <property type="molecule type" value="Genomic_DNA"/>
</dbReference>
<dbReference type="InterPro" id="IPR001841">
    <property type="entry name" value="Znf_RING"/>
</dbReference>
<evidence type="ECO:0000313" key="3">
    <source>
        <dbReference type="Proteomes" id="UP001054889"/>
    </source>
</evidence>
<reference evidence="2" key="2">
    <citation type="submission" date="2021-12" db="EMBL/GenBank/DDBJ databases">
        <title>Resequencing data analysis of finger millet.</title>
        <authorList>
            <person name="Hatakeyama M."/>
            <person name="Aluri S."/>
            <person name="Balachadran M.T."/>
            <person name="Sivarajan S.R."/>
            <person name="Poveda L."/>
            <person name="Shimizu-Inatsugi R."/>
            <person name="Schlapbach R."/>
            <person name="Sreeman S.M."/>
            <person name="Shimizu K.K."/>
        </authorList>
    </citation>
    <scope>NUCLEOTIDE SEQUENCE</scope>
</reference>
<dbReference type="CDD" id="cd16448">
    <property type="entry name" value="RING-H2"/>
    <property type="match status" value="1"/>
</dbReference>
<evidence type="ECO:0000313" key="2">
    <source>
        <dbReference type="EMBL" id="GJM88033.1"/>
    </source>
</evidence>
<dbReference type="SUPFAM" id="SSF57850">
    <property type="entry name" value="RING/U-box"/>
    <property type="match status" value="1"/>
</dbReference>
<protein>
    <recommendedName>
        <fullName evidence="1">RING-type domain-containing protein</fullName>
    </recommendedName>
</protein>
<dbReference type="Gene3D" id="3.30.40.10">
    <property type="entry name" value="Zinc/RING finger domain, C3HC4 (zinc finger)"/>
    <property type="match status" value="1"/>
</dbReference>
<proteinExistence type="predicted"/>
<accession>A0AAV5BP18</accession>
<gene>
    <name evidence="2" type="primary">ga04051</name>
    <name evidence="2" type="ORF">PR202_ga04051</name>
</gene>
<dbReference type="Pfam" id="PF17123">
    <property type="entry name" value="zf-RING_11"/>
    <property type="match status" value="1"/>
</dbReference>
<dbReference type="InterPro" id="IPR013083">
    <property type="entry name" value="Znf_RING/FYVE/PHD"/>
</dbReference>
<dbReference type="Proteomes" id="UP001054889">
    <property type="component" value="Unassembled WGS sequence"/>
</dbReference>
<reference evidence="2" key="1">
    <citation type="journal article" date="2018" name="DNA Res.">
        <title>Multiple hybrid de novo genome assembly of finger millet, an orphan allotetraploid crop.</title>
        <authorList>
            <person name="Hatakeyama M."/>
            <person name="Aluri S."/>
            <person name="Balachadran M.T."/>
            <person name="Sivarajan S.R."/>
            <person name="Patrignani A."/>
            <person name="Gruter S."/>
            <person name="Poveda L."/>
            <person name="Shimizu-Inatsugi R."/>
            <person name="Baeten J."/>
            <person name="Francoijs K.J."/>
            <person name="Nataraja K.N."/>
            <person name="Reddy Y.A.N."/>
            <person name="Phadnis S."/>
            <person name="Ravikumar R.L."/>
            <person name="Schlapbach R."/>
            <person name="Sreeman S.M."/>
            <person name="Shimizu K.K."/>
        </authorList>
    </citation>
    <scope>NUCLEOTIDE SEQUENCE</scope>
</reference>
<sequence>MDLDRRGRPIVYPPTHAIFNDEWGEIVYHVELSNQTLTYVVSRPGDPLSPEEALETVKELMRNDLEEGLYLSSDFYPPDTQSTDTRLPYVIPDWYRPEEEEEAYTGHYSGKVPASAEAIAALETSVKEGECSVCLKDFDTSSKIRVMPCSHQAWLPLLP</sequence>